<dbReference type="InterPro" id="IPR001650">
    <property type="entry name" value="Helicase_C-like"/>
</dbReference>
<organism evidence="12 13">
    <name type="scientific">Persicimonas caeni</name>
    <dbReference type="NCBI Taxonomy" id="2292766"/>
    <lineage>
        <taxon>Bacteria</taxon>
        <taxon>Deltaproteobacteria</taxon>
        <taxon>Bradymonadales</taxon>
        <taxon>Bradymonadaceae</taxon>
        <taxon>Persicimonas</taxon>
    </lineage>
</organism>
<dbReference type="GO" id="GO:0003724">
    <property type="term" value="F:RNA helicase activity"/>
    <property type="evidence" value="ECO:0007669"/>
    <property type="project" value="UniProtKB-EC"/>
</dbReference>
<dbReference type="AlphaFoldDB" id="A0A4Y6PRJ1"/>
<dbReference type="InterPro" id="IPR027417">
    <property type="entry name" value="P-loop_NTPase"/>
</dbReference>
<evidence type="ECO:0000259" key="10">
    <source>
        <dbReference type="PROSITE" id="PS51194"/>
    </source>
</evidence>
<dbReference type="GO" id="GO:0005524">
    <property type="term" value="F:ATP binding"/>
    <property type="evidence" value="ECO:0007669"/>
    <property type="project" value="UniProtKB-KW"/>
</dbReference>
<evidence type="ECO:0000313" key="13">
    <source>
        <dbReference type="Proteomes" id="UP000315995"/>
    </source>
</evidence>
<evidence type="ECO:0000256" key="3">
    <source>
        <dbReference type="ARBA" id="ARBA00022806"/>
    </source>
</evidence>
<dbReference type="PANTHER" id="PTHR47959:SF1">
    <property type="entry name" value="ATP-DEPENDENT RNA HELICASE DBPA"/>
    <property type="match status" value="1"/>
</dbReference>
<accession>A0A4Y6PRJ1</accession>
<dbReference type="InterPro" id="IPR050079">
    <property type="entry name" value="DEAD_box_RNA_helicase"/>
</dbReference>
<dbReference type="GO" id="GO:0005829">
    <property type="term" value="C:cytosol"/>
    <property type="evidence" value="ECO:0007669"/>
    <property type="project" value="TreeGrafter"/>
</dbReference>
<feature type="short sequence motif" description="Q motif" evidence="6">
    <location>
        <begin position="79"/>
        <end position="107"/>
    </location>
</feature>
<reference evidence="12 13" key="1">
    <citation type="submission" date="2019-06" db="EMBL/GenBank/DDBJ databases">
        <title>Persicimonas caeni gen. nov., sp. nov., a predatory bacterium isolated from solar saltern.</title>
        <authorList>
            <person name="Wang S."/>
        </authorList>
    </citation>
    <scope>NUCLEOTIDE SEQUENCE [LARGE SCALE GENOMIC DNA]</scope>
    <source>
        <strain evidence="12 13">YN101</strain>
    </source>
</reference>
<dbReference type="PROSITE" id="PS51194">
    <property type="entry name" value="HELICASE_CTER"/>
    <property type="match status" value="1"/>
</dbReference>
<protein>
    <submittedName>
        <fullName evidence="12">ATP-dependent RNA helicase DbpA</fullName>
        <ecNumber evidence="12">3.6.4.13</ecNumber>
    </submittedName>
</protein>
<dbReference type="Pfam" id="PF00270">
    <property type="entry name" value="DEAD"/>
    <property type="match status" value="1"/>
</dbReference>
<feature type="domain" description="DEAD-box RNA helicase Q" evidence="11">
    <location>
        <begin position="79"/>
        <end position="107"/>
    </location>
</feature>
<keyword evidence="13" id="KW-1185">Reference proteome</keyword>
<dbReference type="InterPro" id="IPR005580">
    <property type="entry name" value="DbpA/CsdA_RNA-bd_dom"/>
</dbReference>
<dbReference type="Pfam" id="PF00271">
    <property type="entry name" value="Helicase_C"/>
    <property type="match status" value="1"/>
</dbReference>
<proteinExistence type="inferred from homology"/>
<keyword evidence="3 7" id="KW-0347">Helicase</keyword>
<dbReference type="PROSITE" id="PS51192">
    <property type="entry name" value="HELICASE_ATP_BIND_1"/>
    <property type="match status" value="1"/>
</dbReference>
<dbReference type="PANTHER" id="PTHR47959">
    <property type="entry name" value="ATP-DEPENDENT RNA HELICASE RHLE-RELATED"/>
    <property type="match status" value="1"/>
</dbReference>
<name>A0A4Y6PRJ1_PERCE</name>
<dbReference type="EMBL" id="CP041186">
    <property type="protein sequence ID" value="QDG50843.1"/>
    <property type="molecule type" value="Genomic_DNA"/>
</dbReference>
<dbReference type="Proteomes" id="UP000315995">
    <property type="component" value="Chromosome"/>
</dbReference>
<keyword evidence="1 7" id="KW-0547">Nucleotide-binding</keyword>
<dbReference type="InterPro" id="IPR014014">
    <property type="entry name" value="RNA_helicase_DEAD_Q_motif"/>
</dbReference>
<dbReference type="InterPro" id="IPR012677">
    <property type="entry name" value="Nucleotide-bd_a/b_plait_sf"/>
</dbReference>
<evidence type="ECO:0000256" key="4">
    <source>
        <dbReference type="ARBA" id="ARBA00022840"/>
    </source>
</evidence>
<dbReference type="CDD" id="cd00268">
    <property type="entry name" value="DEADc"/>
    <property type="match status" value="1"/>
</dbReference>
<evidence type="ECO:0000313" key="12">
    <source>
        <dbReference type="EMBL" id="QDG50843.1"/>
    </source>
</evidence>
<dbReference type="GO" id="GO:0003676">
    <property type="term" value="F:nucleic acid binding"/>
    <property type="evidence" value="ECO:0007669"/>
    <property type="project" value="InterPro"/>
</dbReference>
<dbReference type="GO" id="GO:0016787">
    <property type="term" value="F:hydrolase activity"/>
    <property type="evidence" value="ECO:0007669"/>
    <property type="project" value="UniProtKB-KW"/>
</dbReference>
<comment type="similarity">
    <text evidence="5 7">Belongs to the DEAD box helicase family.</text>
</comment>
<dbReference type="PROSITE" id="PS51195">
    <property type="entry name" value="Q_MOTIF"/>
    <property type="match status" value="1"/>
</dbReference>
<dbReference type="Gene3D" id="3.30.70.330">
    <property type="match status" value="1"/>
</dbReference>
<feature type="region of interest" description="Disordered" evidence="8">
    <location>
        <begin position="23"/>
        <end position="53"/>
    </location>
</feature>
<dbReference type="SMART" id="SM00487">
    <property type="entry name" value="DEXDc"/>
    <property type="match status" value="1"/>
</dbReference>
<dbReference type="SMART" id="SM00490">
    <property type="entry name" value="HELICc"/>
    <property type="match status" value="1"/>
</dbReference>
<dbReference type="InterPro" id="IPR014001">
    <property type="entry name" value="Helicase_ATP-bd"/>
</dbReference>
<keyword evidence="2 7" id="KW-0378">Hydrolase</keyword>
<keyword evidence="4 7" id="KW-0067">ATP-binding</keyword>
<feature type="domain" description="Helicase ATP-binding" evidence="9">
    <location>
        <begin position="110"/>
        <end position="286"/>
    </location>
</feature>
<dbReference type="EC" id="3.6.4.13" evidence="12"/>
<dbReference type="NCBIfam" id="NF008744">
    <property type="entry name" value="PRK11776.1"/>
    <property type="match status" value="1"/>
</dbReference>
<accession>A0A5B8Y364</accession>
<dbReference type="InterPro" id="IPR044742">
    <property type="entry name" value="DEAD/DEAH_RhlB"/>
</dbReference>
<evidence type="ECO:0000256" key="5">
    <source>
        <dbReference type="ARBA" id="ARBA00038437"/>
    </source>
</evidence>
<evidence type="ECO:0000259" key="11">
    <source>
        <dbReference type="PROSITE" id="PS51195"/>
    </source>
</evidence>
<evidence type="ECO:0000256" key="1">
    <source>
        <dbReference type="ARBA" id="ARBA00022741"/>
    </source>
</evidence>
<evidence type="ECO:0000256" key="8">
    <source>
        <dbReference type="SAM" id="MobiDB-lite"/>
    </source>
</evidence>
<gene>
    <name evidence="12" type="primary">dbpA</name>
    <name evidence="12" type="ORF">FIV42_08890</name>
</gene>
<evidence type="ECO:0000256" key="6">
    <source>
        <dbReference type="PROSITE-ProRule" id="PRU00552"/>
    </source>
</evidence>
<evidence type="ECO:0000256" key="7">
    <source>
        <dbReference type="RuleBase" id="RU000492"/>
    </source>
</evidence>
<evidence type="ECO:0000259" key="9">
    <source>
        <dbReference type="PROSITE" id="PS51192"/>
    </source>
</evidence>
<dbReference type="InterPro" id="IPR011545">
    <property type="entry name" value="DEAD/DEAH_box_helicase_dom"/>
</dbReference>
<feature type="domain" description="Helicase C-terminal" evidence="10">
    <location>
        <begin position="296"/>
        <end position="460"/>
    </location>
</feature>
<dbReference type="InterPro" id="IPR000629">
    <property type="entry name" value="RNA-helicase_DEAD-box_CS"/>
</dbReference>
<dbReference type="OrthoDB" id="9805696at2"/>
<sequence length="539" mass="58966">MLLYRSLYQVRTGNIFLPCAKQSGAQGRTEEGTPPPQAKRSGGGPRRRQKRCTTSAHLCVRATTSITSRTETSHIVTTNEFATLGLTQAWTDNLDHLDYTEMTPIQAAALPLLLESKDVIGHAYTGTGKTAAFGLALLQKITPASELPGALVLCPTRELAGQVATELRRLAWALPNTNVVTVCGGKPFHRQQHALEHGVDVVVGTPGRVLDHIRRETIDLSNVSTVVLDEADRMLDMGFIDDVAQILENTPSNRGDNSRQTVLMSATITDDVREVSERFQNDAAIVSVVDEEEAPDITQIVYDLGDMERIEALRRVLGHHRPDSAVIFCNERATCNDVVLALRNEGHSAQTMHGGLEQRDRDDVLLMFSNGSLRYLVATNVAARGIDIDALDAVINYELPDEINTYTHRIGRTGRAGDEGQAINLIDGNERGRLRDYDEELAKVDPTPITNLSSDYKAPESAPMRTIAIQAGRKDKLRPGDIVGALTGDVGMPGDAIGLITVRDRIAFVAVERHYAQKAFQGLKHGKIKGRSFGVFLVR</sequence>
<dbReference type="CDD" id="cd18787">
    <property type="entry name" value="SF2_C_DEAD"/>
    <property type="match status" value="1"/>
</dbReference>
<evidence type="ECO:0000256" key="2">
    <source>
        <dbReference type="ARBA" id="ARBA00022801"/>
    </source>
</evidence>
<dbReference type="PROSITE" id="PS00039">
    <property type="entry name" value="DEAD_ATP_HELICASE"/>
    <property type="match status" value="1"/>
</dbReference>
<dbReference type="Pfam" id="PF03880">
    <property type="entry name" value="DbpA"/>
    <property type="match status" value="1"/>
</dbReference>
<dbReference type="Gene3D" id="3.40.50.300">
    <property type="entry name" value="P-loop containing nucleotide triphosphate hydrolases"/>
    <property type="match status" value="2"/>
</dbReference>
<dbReference type="SUPFAM" id="SSF52540">
    <property type="entry name" value="P-loop containing nucleoside triphosphate hydrolases"/>
    <property type="match status" value="1"/>
</dbReference>